<comment type="caution">
    <text evidence="4">The sequence shown here is derived from an EMBL/GenBank/DDBJ whole genome shotgun (WGS) entry which is preliminary data.</text>
</comment>
<accession>A0A8S1GXP2</accession>
<dbReference type="Gene3D" id="3.30.450.70">
    <property type="match status" value="1"/>
</dbReference>
<name>A0A8S1GXP2_9PELO</name>
<dbReference type="InterPro" id="IPR006722">
    <property type="entry name" value="Sedlin"/>
</dbReference>
<dbReference type="InterPro" id="IPR011012">
    <property type="entry name" value="Longin-like_dom_sf"/>
</dbReference>
<evidence type="ECO:0000313" key="4">
    <source>
        <dbReference type="EMBL" id="CAD6187288.1"/>
    </source>
</evidence>
<reference evidence="4" key="1">
    <citation type="submission" date="2020-10" db="EMBL/GenBank/DDBJ databases">
        <authorList>
            <person name="Kikuchi T."/>
        </authorList>
    </citation>
    <scope>NUCLEOTIDE SEQUENCE</scope>
    <source>
        <strain evidence="4">NKZ352</strain>
    </source>
</reference>
<evidence type="ECO:0000313" key="5">
    <source>
        <dbReference type="Proteomes" id="UP000835052"/>
    </source>
</evidence>
<dbReference type="OrthoDB" id="10252102at2759"/>
<organism evidence="4 5">
    <name type="scientific">Caenorhabditis auriculariae</name>
    <dbReference type="NCBI Taxonomy" id="2777116"/>
    <lineage>
        <taxon>Eukaryota</taxon>
        <taxon>Metazoa</taxon>
        <taxon>Ecdysozoa</taxon>
        <taxon>Nematoda</taxon>
        <taxon>Chromadorea</taxon>
        <taxon>Rhabditida</taxon>
        <taxon>Rhabditina</taxon>
        <taxon>Rhabditomorpha</taxon>
        <taxon>Rhabditoidea</taxon>
        <taxon>Rhabditidae</taxon>
        <taxon>Peloderinae</taxon>
        <taxon>Caenorhabditis</taxon>
    </lineage>
</organism>
<dbReference type="Pfam" id="PF04628">
    <property type="entry name" value="Sedlin_N"/>
    <property type="match status" value="1"/>
</dbReference>
<evidence type="ECO:0000256" key="3">
    <source>
        <dbReference type="ARBA" id="ARBA00022892"/>
    </source>
</evidence>
<dbReference type="Proteomes" id="UP000835052">
    <property type="component" value="Unassembled WGS sequence"/>
</dbReference>
<dbReference type="GO" id="GO:0006888">
    <property type="term" value="P:endoplasmic reticulum to Golgi vesicle-mediated transport"/>
    <property type="evidence" value="ECO:0007669"/>
    <property type="project" value="InterPro"/>
</dbReference>
<dbReference type="SUPFAM" id="SSF64356">
    <property type="entry name" value="SNARE-like"/>
    <property type="match status" value="1"/>
</dbReference>
<proteinExistence type="inferred from homology"/>
<sequence>MALPGKEFYFAIMGHFDQPIFELDFPLVEKKTKESIDTRHLNHYIGHAALDVIDEHALTSPSMYLKLVDKFNEWHVSAFVTASRIRFIMLHTQRCDEGIKQFFQEMYETYIKHSMNPFYEIDSPIKSKDFEQRATTYGRKYLI</sequence>
<dbReference type="AlphaFoldDB" id="A0A8S1GXP2"/>
<dbReference type="CDD" id="cd14825">
    <property type="entry name" value="TRAPPC2_sedlin"/>
    <property type="match status" value="1"/>
</dbReference>
<comment type="subcellular location">
    <subcellularLocation>
        <location evidence="1">Cytoplasm</location>
        <location evidence="1">Perinuclear region</location>
    </subcellularLocation>
</comment>
<keyword evidence="3" id="KW-0813">Transport</keyword>
<keyword evidence="3" id="KW-0931">ER-Golgi transport</keyword>
<evidence type="ECO:0000256" key="1">
    <source>
        <dbReference type="ARBA" id="ARBA00004556"/>
    </source>
</evidence>
<dbReference type="PANTHER" id="PTHR12403">
    <property type="entry name" value="TRAFFICKING PROTEIN PARTICLE COMPLEX SUBUNIT 2"/>
    <property type="match status" value="1"/>
</dbReference>
<dbReference type="GO" id="GO:0048471">
    <property type="term" value="C:perinuclear region of cytoplasm"/>
    <property type="evidence" value="ECO:0007669"/>
    <property type="project" value="UniProtKB-SubCell"/>
</dbReference>
<evidence type="ECO:0008006" key="6">
    <source>
        <dbReference type="Google" id="ProtNLM"/>
    </source>
</evidence>
<protein>
    <recommendedName>
        <fullName evidence="6">Trafficking protein particle complex subunit</fullName>
    </recommendedName>
</protein>
<comment type="similarity">
    <text evidence="2">Belongs to the TRAPP small subunits family. Sedlin subfamily.</text>
</comment>
<keyword evidence="5" id="KW-1185">Reference proteome</keyword>
<dbReference type="EMBL" id="CAJGYM010000006">
    <property type="protein sequence ID" value="CAD6187288.1"/>
    <property type="molecule type" value="Genomic_DNA"/>
</dbReference>
<gene>
    <name evidence="4" type="ORF">CAUJ_LOCUS3207</name>
</gene>
<evidence type="ECO:0000256" key="2">
    <source>
        <dbReference type="ARBA" id="ARBA00006626"/>
    </source>
</evidence>